<feature type="compositionally biased region" description="Basic and acidic residues" evidence="1">
    <location>
        <begin position="535"/>
        <end position="544"/>
    </location>
</feature>
<feature type="region of interest" description="Disordered" evidence="1">
    <location>
        <begin position="524"/>
        <end position="564"/>
    </location>
</feature>
<dbReference type="KEGG" id="bany:112054471"/>
<feature type="compositionally biased region" description="Low complexity" evidence="1">
    <location>
        <begin position="417"/>
        <end position="429"/>
    </location>
</feature>
<gene>
    <name evidence="4" type="primary">LOC112054471</name>
</gene>
<dbReference type="OrthoDB" id="4188628at2759"/>
<dbReference type="AlphaFoldDB" id="A0A6J1NXN9"/>
<protein>
    <submittedName>
        <fullName evidence="4">Bromodomain-containing protein 4-like</fullName>
    </submittedName>
</protein>
<feature type="chain" id="PRO_5047078948" evidence="2">
    <location>
        <begin position="20"/>
        <end position="564"/>
    </location>
</feature>
<sequence length="564" mass="61563">MRLTAIVLLVSASLWAAAADVAHIKGAKTRLLGRLAGKHHKRGILSAVPPFKLGHDIPVITHSVVKPLVVSYPPTASVAAVKIPVTGPHGPPYPVPVGHRVPGLPHPHYGLKFPHHKYAVKPDHYFHHHHHHIAARPVVHAVPAPLPPAPVAHVAPVLPAPPPTVAVVNAPAPPPPVPVFPAQPVPVPAPPVPLIQDHLHLKPFLPAATIPLPQTPIPAPLLPLSHPFPYIIRPGGAVQTSVFATYPRYPFLNSYQAPLIPLAPAPAVPSFHQVPLELPHVHPYHVLPQAGGHAVVDHHAPPVAVEQAAHFHSTALAPQPHLDLHPTPEAVPQAGFHLHSTQVPQAVPLQPTQPVPVEHDGWSPVAPTPHDAGEAHYPQQHFSQEQGTQIYEQHTQSQHHDYQQQLHLIQQQLEQAQYEQSVQQQHQQQPAPEYGVPHQPASEYAQTNDYSQQGQDFGQHQQDFSLAQNYAQHAQDLVHHAQDFAQHGADFSTHGQDFAQHGQDYAQNGQDFNQNNYNVALGQEYGAPHQGVEGRSSDEGDQQYHNHIPLGLQPPIDRPLDHFH</sequence>
<dbReference type="RefSeq" id="XP_023950032.2">
    <property type="nucleotide sequence ID" value="XM_024094264.2"/>
</dbReference>
<feature type="region of interest" description="Disordered" evidence="1">
    <location>
        <begin position="349"/>
        <end position="375"/>
    </location>
</feature>
<proteinExistence type="predicted"/>
<evidence type="ECO:0000256" key="1">
    <source>
        <dbReference type="SAM" id="MobiDB-lite"/>
    </source>
</evidence>
<feature type="signal peptide" evidence="2">
    <location>
        <begin position="1"/>
        <end position="19"/>
    </location>
</feature>
<feature type="region of interest" description="Disordered" evidence="1">
    <location>
        <begin position="417"/>
        <end position="441"/>
    </location>
</feature>
<evidence type="ECO:0000313" key="3">
    <source>
        <dbReference type="Proteomes" id="UP001652582"/>
    </source>
</evidence>
<dbReference type="Proteomes" id="UP001652582">
    <property type="component" value="Chromosome 16"/>
</dbReference>
<dbReference type="GeneID" id="112054471"/>
<reference evidence="4" key="1">
    <citation type="submission" date="2025-08" db="UniProtKB">
        <authorList>
            <consortium name="RefSeq"/>
        </authorList>
    </citation>
    <scope>IDENTIFICATION</scope>
</reference>
<evidence type="ECO:0000313" key="4">
    <source>
        <dbReference type="RefSeq" id="XP_023950032.2"/>
    </source>
</evidence>
<evidence type="ECO:0000256" key="2">
    <source>
        <dbReference type="SAM" id="SignalP"/>
    </source>
</evidence>
<accession>A0A6J1NXN9</accession>
<name>A0A6J1NXN9_BICAN</name>
<keyword evidence="3" id="KW-1185">Reference proteome</keyword>
<keyword evidence="2" id="KW-0732">Signal</keyword>
<organism evidence="3 4">
    <name type="scientific">Bicyclus anynana</name>
    <name type="common">Squinting bush brown butterfly</name>
    <dbReference type="NCBI Taxonomy" id="110368"/>
    <lineage>
        <taxon>Eukaryota</taxon>
        <taxon>Metazoa</taxon>
        <taxon>Ecdysozoa</taxon>
        <taxon>Arthropoda</taxon>
        <taxon>Hexapoda</taxon>
        <taxon>Insecta</taxon>
        <taxon>Pterygota</taxon>
        <taxon>Neoptera</taxon>
        <taxon>Endopterygota</taxon>
        <taxon>Lepidoptera</taxon>
        <taxon>Glossata</taxon>
        <taxon>Ditrysia</taxon>
        <taxon>Papilionoidea</taxon>
        <taxon>Nymphalidae</taxon>
        <taxon>Satyrinae</taxon>
        <taxon>Satyrini</taxon>
        <taxon>Mycalesina</taxon>
        <taxon>Bicyclus</taxon>
    </lineage>
</organism>